<feature type="domain" description="Peptidase S11 D-alanyl-D-alanine carboxypeptidase A N-terminal" evidence="11">
    <location>
        <begin position="49"/>
        <end position="284"/>
    </location>
</feature>
<dbReference type="OrthoDB" id="9791132at2"/>
<dbReference type="Gene3D" id="3.40.710.10">
    <property type="entry name" value="DD-peptidase/beta-lactamase superfamily"/>
    <property type="match status" value="1"/>
</dbReference>
<dbReference type="PRINTS" id="PR00725">
    <property type="entry name" value="DADACBPTASE1"/>
</dbReference>
<dbReference type="GO" id="GO:0071555">
    <property type="term" value="P:cell wall organization"/>
    <property type="evidence" value="ECO:0007669"/>
    <property type="project" value="UniProtKB-KW"/>
</dbReference>
<dbReference type="InterPro" id="IPR001967">
    <property type="entry name" value="Peptidase_S11_N"/>
</dbReference>
<name>A0A430AVF1_9ENTE</name>
<keyword evidence="5" id="KW-0573">Peptidoglycan synthesis</keyword>
<evidence type="ECO:0000256" key="3">
    <source>
        <dbReference type="ARBA" id="ARBA00022801"/>
    </source>
</evidence>
<dbReference type="GO" id="GO:0009252">
    <property type="term" value="P:peptidoglycan biosynthetic process"/>
    <property type="evidence" value="ECO:0007669"/>
    <property type="project" value="UniProtKB-KW"/>
</dbReference>
<comment type="caution">
    <text evidence="12">The sequence shown here is derived from an EMBL/GenBank/DDBJ whole genome shotgun (WGS) entry which is preliminary data.</text>
</comment>
<proteinExistence type="inferred from homology"/>
<feature type="active site" description="Acyl-ester intermediate" evidence="7">
    <location>
        <position position="81"/>
    </location>
</feature>
<evidence type="ECO:0000256" key="2">
    <source>
        <dbReference type="ARBA" id="ARBA00022729"/>
    </source>
</evidence>
<evidence type="ECO:0000256" key="9">
    <source>
        <dbReference type="RuleBase" id="RU004016"/>
    </source>
</evidence>
<evidence type="ECO:0000256" key="1">
    <source>
        <dbReference type="ARBA" id="ARBA00007164"/>
    </source>
</evidence>
<dbReference type="GO" id="GO:0008360">
    <property type="term" value="P:regulation of cell shape"/>
    <property type="evidence" value="ECO:0007669"/>
    <property type="project" value="UniProtKB-KW"/>
</dbReference>
<keyword evidence="13" id="KW-1185">Reference proteome</keyword>
<keyword evidence="10" id="KW-0812">Transmembrane</keyword>
<evidence type="ECO:0000256" key="10">
    <source>
        <dbReference type="SAM" id="Phobius"/>
    </source>
</evidence>
<keyword evidence="10" id="KW-1133">Transmembrane helix</keyword>
<dbReference type="SUPFAM" id="SSF56601">
    <property type="entry name" value="beta-lactamase/transpeptidase-like"/>
    <property type="match status" value="1"/>
</dbReference>
<evidence type="ECO:0000256" key="4">
    <source>
        <dbReference type="ARBA" id="ARBA00022960"/>
    </source>
</evidence>
<evidence type="ECO:0000259" key="11">
    <source>
        <dbReference type="Pfam" id="PF00768"/>
    </source>
</evidence>
<dbReference type="PANTHER" id="PTHR21581">
    <property type="entry name" value="D-ALANYL-D-ALANINE CARBOXYPEPTIDASE"/>
    <property type="match status" value="1"/>
</dbReference>
<dbReference type="InterPro" id="IPR018044">
    <property type="entry name" value="Peptidase_S11"/>
</dbReference>
<dbReference type="EMBL" id="NGKB01000012">
    <property type="protein sequence ID" value="RSU12025.1"/>
    <property type="molecule type" value="Genomic_DNA"/>
</dbReference>
<evidence type="ECO:0000313" key="12">
    <source>
        <dbReference type="EMBL" id="RSU12025.1"/>
    </source>
</evidence>
<evidence type="ECO:0000256" key="6">
    <source>
        <dbReference type="ARBA" id="ARBA00023316"/>
    </source>
</evidence>
<evidence type="ECO:0000256" key="5">
    <source>
        <dbReference type="ARBA" id="ARBA00022984"/>
    </source>
</evidence>
<dbReference type="GO" id="GO:0009002">
    <property type="term" value="F:serine-type D-Ala-D-Ala carboxypeptidase activity"/>
    <property type="evidence" value="ECO:0007669"/>
    <property type="project" value="InterPro"/>
</dbReference>
<keyword evidence="3" id="KW-0378">Hydrolase</keyword>
<sequence>MKKTIGLLTILAVVGVGFIYFLKNDLVNGVTFSSSIETPKKAKEQVEVNGKIKSQTVLLKNLETDEILLEKNPDKKVAIASLTKLMTVYVLLNSEKNLEKTTTISQKTLDDLVKEEASLSGFLAGDTLTIKDIAYGIVLPSGGDASITAANHVSGSEAKFVELMNQTAKKIGMTQTHFKNATGLDERNHYSTVEDLMKFMDVALKDATFTEILTTIRYQTEEKPYAPEGYYMESSMLKDSPDLSLQNGKIIGGKTGYTEKAGQCLISLAEINGSRYLLITTGADGGPMTEQFNVSDARQIYQSI</sequence>
<evidence type="ECO:0000256" key="8">
    <source>
        <dbReference type="PIRSR" id="PIRSR618044-2"/>
    </source>
</evidence>
<accession>A0A430AVF1</accession>
<dbReference type="Proteomes" id="UP000288028">
    <property type="component" value="Unassembled WGS sequence"/>
</dbReference>
<keyword evidence="2" id="KW-0732">Signal</keyword>
<keyword evidence="10" id="KW-0472">Membrane</keyword>
<dbReference type="Pfam" id="PF00768">
    <property type="entry name" value="Peptidase_S11"/>
    <property type="match status" value="1"/>
</dbReference>
<evidence type="ECO:0000256" key="7">
    <source>
        <dbReference type="PIRSR" id="PIRSR618044-1"/>
    </source>
</evidence>
<feature type="binding site" evidence="8">
    <location>
        <position position="254"/>
    </location>
    <ligand>
        <name>substrate</name>
    </ligand>
</feature>
<feature type="active site" evidence="7">
    <location>
        <position position="141"/>
    </location>
</feature>
<dbReference type="InterPro" id="IPR012338">
    <property type="entry name" value="Beta-lactam/transpept-like"/>
</dbReference>
<reference evidence="12 13" key="1">
    <citation type="submission" date="2017-05" db="EMBL/GenBank/DDBJ databases">
        <title>Vagococcus spp. assemblies.</title>
        <authorList>
            <person name="Gulvik C.A."/>
        </authorList>
    </citation>
    <scope>NUCLEOTIDE SEQUENCE [LARGE SCALE GENOMIC DNA]</scope>
    <source>
        <strain evidence="12 13">SS1714</strain>
    </source>
</reference>
<evidence type="ECO:0000313" key="13">
    <source>
        <dbReference type="Proteomes" id="UP000288028"/>
    </source>
</evidence>
<dbReference type="PANTHER" id="PTHR21581:SF6">
    <property type="entry name" value="TRAFFICKING PROTEIN PARTICLE COMPLEX SUBUNIT 12"/>
    <property type="match status" value="1"/>
</dbReference>
<keyword evidence="4" id="KW-0133">Cell shape</keyword>
<feature type="transmembrane region" description="Helical" evidence="10">
    <location>
        <begin position="5"/>
        <end position="22"/>
    </location>
</feature>
<protein>
    <recommendedName>
        <fullName evidence="11">Peptidase S11 D-alanyl-D-alanine carboxypeptidase A N-terminal domain-containing protein</fullName>
    </recommendedName>
</protein>
<feature type="active site" description="Proton acceptor" evidence="7">
    <location>
        <position position="84"/>
    </location>
</feature>
<dbReference type="AlphaFoldDB" id="A0A430AVF1"/>
<dbReference type="GeneID" id="95579241"/>
<comment type="similarity">
    <text evidence="1 9">Belongs to the peptidase S11 family.</text>
</comment>
<dbReference type="GO" id="GO:0006508">
    <property type="term" value="P:proteolysis"/>
    <property type="evidence" value="ECO:0007669"/>
    <property type="project" value="InterPro"/>
</dbReference>
<organism evidence="12 13">
    <name type="scientific">Vagococcus carniphilus</name>
    <dbReference type="NCBI Taxonomy" id="218144"/>
    <lineage>
        <taxon>Bacteria</taxon>
        <taxon>Bacillati</taxon>
        <taxon>Bacillota</taxon>
        <taxon>Bacilli</taxon>
        <taxon>Lactobacillales</taxon>
        <taxon>Enterococcaceae</taxon>
        <taxon>Vagococcus</taxon>
    </lineage>
</organism>
<dbReference type="RefSeq" id="WP_126795475.1">
    <property type="nucleotide sequence ID" value="NZ_CP060720.1"/>
</dbReference>
<keyword evidence="6" id="KW-0961">Cell wall biogenesis/degradation</keyword>
<gene>
    <name evidence="12" type="ORF">CBF28_11680</name>
</gene>